<evidence type="ECO:0000313" key="5">
    <source>
        <dbReference type="EMBL" id="SDF45364.1"/>
    </source>
</evidence>
<dbReference type="InterPro" id="IPR042070">
    <property type="entry name" value="PucR_C-HTH_sf"/>
</dbReference>
<proteinExistence type="inferred from homology"/>
<keyword evidence="6" id="KW-1185">Reference proteome</keyword>
<feature type="domain" description="CdaR GGDEF-like" evidence="4">
    <location>
        <begin position="285"/>
        <end position="403"/>
    </location>
</feature>
<dbReference type="Gene3D" id="1.10.10.2840">
    <property type="entry name" value="PucR C-terminal helix-turn-helix domain"/>
    <property type="match status" value="1"/>
</dbReference>
<feature type="domain" description="PucR C-terminal helix-turn-helix" evidence="3">
    <location>
        <begin position="455"/>
        <end position="513"/>
    </location>
</feature>
<dbReference type="Proteomes" id="UP000199623">
    <property type="component" value="Unassembled WGS sequence"/>
</dbReference>
<dbReference type="EMBL" id="FNCC01000001">
    <property type="protein sequence ID" value="SDF45364.1"/>
    <property type="molecule type" value="Genomic_DNA"/>
</dbReference>
<comment type="similarity">
    <text evidence="1">Belongs to the CdaR family.</text>
</comment>
<dbReference type="InterPro" id="IPR051448">
    <property type="entry name" value="CdaR-like_regulators"/>
</dbReference>
<sequence>MPLTLRDLLAFGCGGDHVAVTAERLSDRPIATAAAVAGIEEIGEVGPGTLVCSDDPSLAADEPGFVTALRLAAERRAAGLLVPGRPESVPPAVLALANHLDVAVVLTDAGDSPERIVAIMNLLLPATTSADAAVIGMVTRRLHQNLTDAEGMIRVLTTVLRLPVGVVDTQLRVVAGNLPAQALRDLPRGLRGRSARQQVHAVDEDSLLVVQPIRLAPASPVNLRIAAVVPAVPALARTVSQALVVAAWAFVAYLATVSLTLEREGGKRAALLTRLLDEAEAPAAYVLERATAAGWRLDGVHTGVHVRADGGDVTPSFLSYRLGEALVSIDRTSTPLPDGDGWSFWLTDLDDEQEARTLTALRTALLEVERSCEGVRMRAGIGAPGEGTAGIRDSLVDARLACAVARTREEPGAVERVGSSSATRLLIHHYVTDAQLGFARQLLGPLLTADPSGQLLRTLASYLDRQSSATGTAVDLGIHRNTVLQRLDRIRSLVPVDLTDPDERLGLHLAVRLLLRQSHPAPAALPGTGRPSAGRQALLAVGRTGGEQRKSQQPAQKPGRLLGHVHDHPVDHAHRRAQSALDQLRKRSVG</sequence>
<protein>
    <submittedName>
        <fullName evidence="5">PucR C-terminal helix-turn-helix domain-containing protein</fullName>
    </submittedName>
</protein>
<organism evidence="5 6">
    <name type="scientific">Lentzea fradiae</name>
    <dbReference type="NCBI Taxonomy" id="200378"/>
    <lineage>
        <taxon>Bacteria</taxon>
        <taxon>Bacillati</taxon>
        <taxon>Actinomycetota</taxon>
        <taxon>Actinomycetes</taxon>
        <taxon>Pseudonocardiales</taxon>
        <taxon>Pseudonocardiaceae</taxon>
        <taxon>Lentzea</taxon>
    </lineage>
</organism>
<feature type="region of interest" description="Disordered" evidence="2">
    <location>
        <begin position="543"/>
        <end position="590"/>
    </location>
</feature>
<evidence type="ECO:0000259" key="3">
    <source>
        <dbReference type="Pfam" id="PF13556"/>
    </source>
</evidence>
<name>A0A1G7L7R0_9PSEU</name>
<dbReference type="InterPro" id="IPR041522">
    <property type="entry name" value="CdaR_GGDEF"/>
</dbReference>
<evidence type="ECO:0000256" key="2">
    <source>
        <dbReference type="SAM" id="MobiDB-lite"/>
    </source>
</evidence>
<dbReference type="PANTHER" id="PTHR33744:SF1">
    <property type="entry name" value="DNA-BINDING TRANSCRIPTIONAL ACTIVATOR ADER"/>
    <property type="match status" value="1"/>
</dbReference>
<accession>A0A1G7L7R0</accession>
<dbReference type="AlphaFoldDB" id="A0A1G7L7R0"/>
<dbReference type="STRING" id="200378.SAMN05216553_101711"/>
<dbReference type="OrthoDB" id="3190266at2"/>
<dbReference type="InterPro" id="IPR025736">
    <property type="entry name" value="PucR_C-HTH_dom"/>
</dbReference>
<evidence type="ECO:0000259" key="4">
    <source>
        <dbReference type="Pfam" id="PF17853"/>
    </source>
</evidence>
<dbReference type="Pfam" id="PF17853">
    <property type="entry name" value="GGDEF_2"/>
    <property type="match status" value="1"/>
</dbReference>
<reference evidence="6" key="1">
    <citation type="submission" date="2016-10" db="EMBL/GenBank/DDBJ databases">
        <authorList>
            <person name="Varghese N."/>
            <person name="Submissions S."/>
        </authorList>
    </citation>
    <scope>NUCLEOTIDE SEQUENCE [LARGE SCALE GENOMIC DNA]</scope>
    <source>
        <strain evidence="6">CGMCC 4.3506</strain>
    </source>
</reference>
<dbReference type="PANTHER" id="PTHR33744">
    <property type="entry name" value="CARBOHYDRATE DIACID REGULATOR"/>
    <property type="match status" value="1"/>
</dbReference>
<gene>
    <name evidence="5" type="ORF">SAMN05216553_101711</name>
</gene>
<dbReference type="Pfam" id="PF13556">
    <property type="entry name" value="HTH_30"/>
    <property type="match status" value="1"/>
</dbReference>
<evidence type="ECO:0000313" key="6">
    <source>
        <dbReference type="Proteomes" id="UP000199623"/>
    </source>
</evidence>
<evidence type="ECO:0000256" key="1">
    <source>
        <dbReference type="ARBA" id="ARBA00006754"/>
    </source>
</evidence>